<dbReference type="InterPro" id="IPR052047">
    <property type="entry name" value="GH94_Enzymes"/>
</dbReference>
<feature type="transmembrane region" description="Helical" evidence="4">
    <location>
        <begin position="439"/>
        <end position="459"/>
    </location>
</feature>
<feature type="domain" description="Glycosyl hydrolase 94 supersandwich" evidence="5">
    <location>
        <begin position="1599"/>
        <end position="1879"/>
    </location>
</feature>
<evidence type="ECO:0000259" key="7">
    <source>
        <dbReference type="Pfam" id="PF17167"/>
    </source>
</evidence>
<keyword evidence="9" id="KW-1185">Reference proteome</keyword>
<dbReference type="InterPro" id="IPR010383">
    <property type="entry name" value="Glyco_hydrolase_94_b-supersand"/>
</dbReference>
<dbReference type="Pfam" id="PF10091">
    <property type="entry name" value="Glycoamylase"/>
    <property type="match status" value="1"/>
</dbReference>
<dbReference type="Gene3D" id="1.50.10.10">
    <property type="match status" value="1"/>
</dbReference>
<evidence type="ECO:0000256" key="4">
    <source>
        <dbReference type="SAM" id="Phobius"/>
    </source>
</evidence>
<dbReference type="EMBL" id="BAAAEW010000047">
    <property type="protein sequence ID" value="GAA0769045.1"/>
    <property type="molecule type" value="Genomic_DNA"/>
</dbReference>
<dbReference type="InterPro" id="IPR012341">
    <property type="entry name" value="6hp_glycosidase-like_sf"/>
</dbReference>
<feature type="transmembrane region" description="Helical" evidence="4">
    <location>
        <begin position="465"/>
        <end position="490"/>
    </location>
</feature>
<evidence type="ECO:0000313" key="9">
    <source>
        <dbReference type="Proteomes" id="UP001500279"/>
    </source>
</evidence>
<sequence>MVKGNPGAADDRQDAADDSSDSSPPSSAPRTLRESAARTGVLNEQTLLSPAMGPLEPAIRSVLFGPARFEQHGQSLAQAHEVVPSQTHGSTFFPRLRENVEALQQARHLLERRAVDGRHLGPAAHWLLDNAALIDEQLHEIRRSLPRNFFRLLPRLRDEPLAGLPRIYGVAWAWVAHTDSGFDTELLKTYLRAYQGERELSLAELWALPTTLRVVLVENLRRLAERAATLQAARDAAHQWLDQQADAINMAQLDALAPQMAARGVGEAFLLQLDQRVEELSPEMSAALNAWLSTRLPDPAGALARQQNEATKDQQSIRNAITTLRFIARANWRELIADASAVMRILQVSPVYAAEAETTQDDTLHAVERLARRSAHHSETDVARLIVELAEGQPDLAAPEAAPAYWWRGPGQARLLAALDLPASRWPPRDSAARRQLNTAAYLAGLMLLTALAITWLLHFATPPALPVALLVVTGLLLLGPVSEAVVALVNRLISESARPARLPRLAFPLGLPASEKVMVVIPVMLTSEAAIAAHAAQLEQHYLANAEPHAQFALLSDFADADAEHSPADGGLLARAQREIERLNARYPRTEGADDGDDDSDTAPPRFLLLHRARRWSETEQRWIGWERKRGKLEALVEQLAWHSSEMPPEGMATSPSPFADLGALSRLAPDTRYVVTLDADTDMPPGRLRRLVGNAAHPLNRPRLDASGRRLLSGYAILQPRVSTPLPNPGTATPYHRLFSGQCGIDPYSIASSEIFQDLFGEGTFSGKGLLHVQAFRSLLAGRLPEGQVLSHDLLEGSVARCAGVSDVTLLEAAPVHPDVAASRLHRWTRGDWQLLPFLRHGSAWGLVSINRWKMLDNLRRSLVAPLSLALLLWVLATGAMPLGMALAVVAAAFCTGPLIGAVAGLAPSRDDIALGLFYRRAGADVLRALALAVWHIGQLLQLAWLYGDAIVRALYRQLVSRRHLLAWTTAAAAEASARTALRPLLLQHWRVPAAALGLGLLLAVAAALGAPVQAGAAAVLLLVWAASPLWTWLAARPLHGHAQQLDEDGRDYLHGVARDTWRYYESHVTASDRHLPPDNVQQTPYQIVAHRTSPTNIGLYLLTVACARELGFIGLAAMTERLQATLDSLDTLPRWRGHFYNWYDTQSGAVLPPAYVSAVDSGNCSGHLLVVAQACEAAAALSDEQAEAPLQVALERARQRMKALHSALANAPSLQTLALLAQQGQAWPTDLAAAQALSAQVRLARMELDTLHLAQQGLGDPDERRSLWLMHDMVVTLESAVRDRLADRDALRSQLRTLAQRARKMGLEADYAALYDRERQLLHIGCRTDTHQLDDNHYDLLASESRLTSLVGIAKGDLPVAHWAALGRPFFACGKEIALKSWSGSMFEYLMPSLVLAEPIGSVLHQATRSAVAEQRAEAREKGTPWGISESAIAGQDHTLAYQYGPQGAPRLALSRLPADERVLAPYATLMATVVAPVAAVENLRALQELGARRTMGFIEAVDYTPRRQTAGSSFTLVHTYMAHHQGMAMLALTNVLADEAPRHWAQADPHLRAVSTLLHERAPREVAALPAALPAPKLRGPRSARMLRDSRPLQEAVPLTQLLTNGRYAVVLRSHGAGYSSWDGVGITRFRDDLLRGAYGSFFYLQREGLPNWQSITAHPAPDPAARYSARLQAERVIFDARWSDLHSSCTVWVSPEDDCEMRQVVLTNASPQAMALTLASCFEATLAPQRGDEAHPAFSNLFIQTRWDESELALHMVRNPRLPDEAAMRAVHFLAGAEGIIESVAPCADRARWLGRYGSSARPLGDGGAQFIPTDPADPQGGAGQLVDTGLDPIAGLLVRLRIAPGASVTLTFCTAAAREADTLSALIDKYRQPSHVERAASMSYTMAGIRLRELQFEPDTWAALLNLNTLVTGQATRTEGAAQRGPVPVAARCDRRALWRHGISGDRPLIWVSISGEEGLELVQTLKRALRMWSTAGLVVDLVVSNDEPVSYLSPVLHALQTLQARLHAQHHGRPSHLCAAMYVLREPELSADERITLHTLSRLRLLADGRSLAQQLSRWAEEQQRAHAERSAVKHAVVPLPLPLAGPVRHAVLAPEGRFDAASGAFVFERSPAQHPSRPWVNVLANPDFGCQVSELAGGYTWAGNSRMHQLTGWSNDALSDPAGEWLLLHDLDRGRIWALGRQLSHESPGEVEHGIGYSRLRQRLDDIEVTLTWCVDPRAAVKQVQVELALVGTGGPAKQTVVASSPRRRLRLVAMAEWQMGSARQERISVATRPDWLATGPEGAGLPQPQRVLTLQATQLDHLGGFGNATAFLAIRPPQPGDEAGDRPGTGIKPDAEQANVRLLPQDWTCDRREFFNTAGQLILPVQLGQDSGAGLDACAALAAQMEIAPAQPAKLTVLLGHGRDPGDARTLLQSAWRVAPAARLAGQREQWREMLGNVQVRTPDARFDALVNHWLPYQTLGCRMWARAGFYQAGGAFGYRDQLQDAMALVTRAPQLLAAQIRTSAARQFPEGDVQHWWHEPGGAGVRTHFSDDRLWLPLALAHYVERTGERALLDEEAPFLQGQPVPAGAEDIYESPTVTPERASLYEHAARAIDCSLANGVHGLPLFGTGDWNDGMNRVGHHGKGESVWLAWFLCQVIADFAPIATARGEAPRARRWLAARDAWVKALDTQAWDGQWYLRGFFDDGSALGSAQNPECRIDLIAQAWAVLTGAGDEAHARQAMASASVHLLDTPNQLVRLLDPPLQHAAPSAGYIQAYPRGVRENGGQYNHAAVWALMALARLGQRERSWQVFCALSPAHRWADPRRGETYAIEPYVMAGDIYTHAPYVGRGGWSWYTGSAGWLLRAAVESICGVVLAGGKAVVSPCLPPHWDKAEVSVRLGERTHRIVVCAHEATVHAELAARPGARRVEAHQAIDLAGAAESSCFVLLAPPGDEATAPAALRTPIAPGAGQAFDNAGANLLHGSVLSSAHTQISPEETP</sequence>
<dbReference type="InterPro" id="IPR033432">
    <property type="entry name" value="GH94_catalytic"/>
</dbReference>
<feature type="transmembrane region" description="Helical" evidence="4">
    <location>
        <begin position="1019"/>
        <end position="1038"/>
    </location>
</feature>
<keyword evidence="2" id="KW-0808">Transferase</keyword>
<feature type="transmembrane region" description="Helical" evidence="4">
    <location>
        <begin position="885"/>
        <end position="908"/>
    </location>
</feature>
<dbReference type="InterPro" id="IPR011013">
    <property type="entry name" value="Gal_mutarotase_sf_dom"/>
</dbReference>
<evidence type="ECO:0000256" key="3">
    <source>
        <dbReference type="SAM" id="MobiDB-lite"/>
    </source>
</evidence>
<reference evidence="8 9" key="1">
    <citation type="journal article" date="2019" name="Int. J. Syst. Evol. Microbiol.">
        <title>The Global Catalogue of Microorganisms (GCM) 10K type strain sequencing project: providing services to taxonomists for standard genome sequencing and annotation.</title>
        <authorList>
            <consortium name="The Broad Institute Genomics Platform"/>
            <consortium name="The Broad Institute Genome Sequencing Center for Infectious Disease"/>
            <person name="Wu L."/>
            <person name="Ma J."/>
        </authorList>
    </citation>
    <scope>NUCLEOTIDE SEQUENCE [LARGE SCALE GENOMIC DNA]</scope>
    <source>
        <strain evidence="8 9">JCM 15503</strain>
    </source>
</reference>
<organism evidence="8 9">
    <name type="scientific">Ideonella azotifigens</name>
    <dbReference type="NCBI Taxonomy" id="513160"/>
    <lineage>
        <taxon>Bacteria</taxon>
        <taxon>Pseudomonadati</taxon>
        <taxon>Pseudomonadota</taxon>
        <taxon>Betaproteobacteria</taxon>
        <taxon>Burkholderiales</taxon>
        <taxon>Sphaerotilaceae</taxon>
        <taxon>Ideonella</taxon>
    </lineage>
</organism>
<proteinExistence type="predicted"/>
<dbReference type="SMART" id="SM01068">
    <property type="entry name" value="CBM_X"/>
    <property type="match status" value="2"/>
</dbReference>
<dbReference type="Pfam" id="PF17167">
    <property type="entry name" value="Glyco_hydro_94"/>
    <property type="match status" value="1"/>
</dbReference>
<evidence type="ECO:0000313" key="8">
    <source>
        <dbReference type="EMBL" id="GAA0769045.1"/>
    </source>
</evidence>
<evidence type="ECO:0000259" key="5">
    <source>
        <dbReference type="Pfam" id="PF06165"/>
    </source>
</evidence>
<dbReference type="Gene3D" id="2.60.420.10">
    <property type="entry name" value="Maltose phosphorylase, domain 3"/>
    <property type="match status" value="1"/>
</dbReference>
<comment type="caution">
    <text evidence="8">The sequence shown here is derived from an EMBL/GenBank/DDBJ whole genome shotgun (WGS) entry which is preliminary data.</text>
</comment>
<dbReference type="Pfam" id="PF06165">
    <property type="entry name" value="GH94_b-supersand"/>
    <property type="match status" value="2"/>
</dbReference>
<dbReference type="Proteomes" id="UP001500279">
    <property type="component" value="Unassembled WGS sequence"/>
</dbReference>
<keyword evidence="4" id="KW-0472">Membrane</keyword>
<name>A0ABN1KKH6_9BURK</name>
<evidence type="ECO:0000256" key="1">
    <source>
        <dbReference type="ARBA" id="ARBA00022676"/>
    </source>
</evidence>
<dbReference type="InterPro" id="IPR019282">
    <property type="entry name" value="Glycoamylase-like_cons_dom"/>
</dbReference>
<accession>A0ABN1KKH6</accession>
<feature type="region of interest" description="Disordered" evidence="3">
    <location>
        <begin position="1"/>
        <end position="39"/>
    </location>
</feature>
<feature type="domain" description="Glycosyl hydrolase 94 catalytic" evidence="7">
    <location>
        <begin position="2440"/>
        <end position="2863"/>
    </location>
</feature>
<protein>
    <submittedName>
        <fullName evidence="8">Cyclic beta-(1,2)-glucan synthase</fullName>
    </submittedName>
</protein>
<feature type="transmembrane region" description="Helical" evidence="4">
    <location>
        <begin position="861"/>
        <end position="879"/>
    </location>
</feature>
<feature type="domain" description="Glycoamylase-like" evidence="6">
    <location>
        <begin position="1340"/>
        <end position="1540"/>
    </location>
</feature>
<dbReference type="PANTHER" id="PTHR37469:SF2">
    <property type="entry name" value="CELLOBIONIC ACID PHOSPHORYLASE"/>
    <property type="match status" value="1"/>
</dbReference>
<dbReference type="SUPFAM" id="SSF74650">
    <property type="entry name" value="Galactose mutarotase-like"/>
    <property type="match status" value="2"/>
</dbReference>
<feature type="transmembrane region" description="Helical" evidence="4">
    <location>
        <begin position="996"/>
        <end position="1013"/>
    </location>
</feature>
<feature type="transmembrane region" description="Helical" evidence="4">
    <location>
        <begin position="928"/>
        <end position="947"/>
    </location>
</feature>
<gene>
    <name evidence="8" type="primary">ndvB</name>
    <name evidence="8" type="ORF">GCM10009107_59460</name>
</gene>
<dbReference type="PANTHER" id="PTHR37469">
    <property type="entry name" value="CELLOBIONIC ACID PHOSPHORYLASE-RELATED"/>
    <property type="match status" value="1"/>
</dbReference>
<evidence type="ECO:0000256" key="2">
    <source>
        <dbReference type="ARBA" id="ARBA00022679"/>
    </source>
</evidence>
<keyword evidence="4" id="KW-1133">Transmembrane helix</keyword>
<dbReference type="InterPro" id="IPR008928">
    <property type="entry name" value="6-hairpin_glycosidase_sf"/>
</dbReference>
<evidence type="ECO:0000259" key="6">
    <source>
        <dbReference type="Pfam" id="PF10091"/>
    </source>
</evidence>
<keyword evidence="1" id="KW-0328">Glycosyltransferase</keyword>
<keyword evidence="4" id="KW-0812">Transmembrane</keyword>
<feature type="domain" description="Glycosyl hydrolase 94 supersandwich" evidence="5">
    <location>
        <begin position="2113"/>
        <end position="2422"/>
    </location>
</feature>
<feature type="region of interest" description="Disordered" evidence="3">
    <location>
        <begin position="586"/>
        <end position="605"/>
    </location>
</feature>
<dbReference type="InterPro" id="IPR037018">
    <property type="entry name" value="GH65_N"/>
</dbReference>
<dbReference type="Gene3D" id="1.50.10.140">
    <property type="match status" value="1"/>
</dbReference>
<dbReference type="SUPFAM" id="SSF48208">
    <property type="entry name" value="Six-hairpin glycosidases"/>
    <property type="match status" value="1"/>
</dbReference>
<dbReference type="Gene3D" id="2.70.98.40">
    <property type="entry name" value="Glycoside hydrolase, family 65, N-terminal domain"/>
    <property type="match status" value="2"/>
</dbReference>